<reference evidence="3 4" key="1">
    <citation type="submission" date="2019-07" db="EMBL/GenBank/DDBJ databases">
        <title>Whole genome shotgun sequence of Deinococcus cellulosilyticus NBRC 106333.</title>
        <authorList>
            <person name="Hosoyama A."/>
            <person name="Uohara A."/>
            <person name="Ohji S."/>
            <person name="Ichikawa N."/>
        </authorList>
    </citation>
    <scope>NUCLEOTIDE SEQUENCE [LARGE SCALE GENOMIC DNA]</scope>
    <source>
        <strain evidence="3 4">NBRC 106333</strain>
    </source>
</reference>
<dbReference type="GO" id="GO:0003677">
    <property type="term" value="F:DNA binding"/>
    <property type="evidence" value="ECO:0007669"/>
    <property type="project" value="UniProtKB-KW"/>
</dbReference>
<keyword evidence="4" id="KW-1185">Reference proteome</keyword>
<evidence type="ECO:0000259" key="2">
    <source>
        <dbReference type="PROSITE" id="PS50937"/>
    </source>
</evidence>
<name>A0A511NAN3_DEIC1</name>
<comment type="caution">
    <text evidence="3">The sequence shown here is derived from an EMBL/GenBank/DDBJ whole genome shotgun (WGS) entry which is preliminary data.</text>
</comment>
<dbReference type="PANTHER" id="PTHR30204">
    <property type="entry name" value="REDOX-CYCLING DRUG-SENSING TRANSCRIPTIONAL ACTIVATOR SOXR"/>
    <property type="match status" value="1"/>
</dbReference>
<dbReference type="Gene3D" id="1.10.1660.10">
    <property type="match status" value="1"/>
</dbReference>
<evidence type="ECO:0000313" key="4">
    <source>
        <dbReference type="Proteomes" id="UP000321306"/>
    </source>
</evidence>
<evidence type="ECO:0000256" key="1">
    <source>
        <dbReference type="ARBA" id="ARBA00023125"/>
    </source>
</evidence>
<keyword evidence="1" id="KW-0238">DNA-binding</keyword>
<evidence type="ECO:0000313" key="3">
    <source>
        <dbReference type="EMBL" id="GEM49421.1"/>
    </source>
</evidence>
<dbReference type="PROSITE" id="PS50937">
    <property type="entry name" value="HTH_MERR_2"/>
    <property type="match status" value="1"/>
</dbReference>
<gene>
    <name evidence="3" type="ORF">DC3_50560</name>
</gene>
<dbReference type="CDD" id="cd01109">
    <property type="entry name" value="HTH_YyaN"/>
    <property type="match status" value="1"/>
</dbReference>
<dbReference type="InterPro" id="IPR009061">
    <property type="entry name" value="DNA-bd_dom_put_sf"/>
</dbReference>
<dbReference type="SMART" id="SM00422">
    <property type="entry name" value="HTH_MERR"/>
    <property type="match status" value="1"/>
</dbReference>
<dbReference type="Pfam" id="PF13411">
    <property type="entry name" value="MerR_1"/>
    <property type="match status" value="1"/>
</dbReference>
<dbReference type="GO" id="GO:0003700">
    <property type="term" value="F:DNA-binding transcription factor activity"/>
    <property type="evidence" value="ECO:0007669"/>
    <property type="project" value="InterPro"/>
</dbReference>
<sequence>MTTYSIQELSQMTGLPASTLRYYEDLGLLGEVPKNASGHREYQEKHLHRMRFLLLLKNTGMPLTGMQAFAELDEGGYTTVPERILLLESHRLNLEDKIGELLSQLNYLGEKIKYYQGVCEKYGLPDPLNTAEADQQVV</sequence>
<organism evidence="3 4">
    <name type="scientific">Deinococcus cellulosilyticus (strain DSM 18568 / NBRC 106333 / KACC 11606 / 5516J-15)</name>
    <dbReference type="NCBI Taxonomy" id="1223518"/>
    <lineage>
        <taxon>Bacteria</taxon>
        <taxon>Thermotogati</taxon>
        <taxon>Deinococcota</taxon>
        <taxon>Deinococci</taxon>
        <taxon>Deinococcales</taxon>
        <taxon>Deinococcaceae</taxon>
        <taxon>Deinococcus</taxon>
    </lineage>
</organism>
<dbReference type="EMBL" id="BJXB01000034">
    <property type="protein sequence ID" value="GEM49421.1"/>
    <property type="molecule type" value="Genomic_DNA"/>
</dbReference>
<accession>A0A511NAN3</accession>
<protein>
    <recommendedName>
        <fullName evidence="2">HTH merR-type domain-containing protein</fullName>
    </recommendedName>
</protein>
<dbReference type="PANTHER" id="PTHR30204:SF98">
    <property type="entry name" value="HTH-TYPE TRANSCRIPTIONAL REGULATOR ADHR"/>
    <property type="match status" value="1"/>
</dbReference>
<dbReference type="OrthoDB" id="9811174at2"/>
<dbReference type="InterPro" id="IPR047057">
    <property type="entry name" value="MerR_fam"/>
</dbReference>
<proteinExistence type="predicted"/>
<feature type="domain" description="HTH merR-type" evidence="2">
    <location>
        <begin position="3"/>
        <end position="72"/>
    </location>
</feature>
<dbReference type="AlphaFoldDB" id="A0A511NAN3"/>
<dbReference type="InterPro" id="IPR000551">
    <property type="entry name" value="MerR-type_HTH_dom"/>
</dbReference>
<dbReference type="SUPFAM" id="SSF46955">
    <property type="entry name" value="Putative DNA-binding domain"/>
    <property type="match status" value="1"/>
</dbReference>
<dbReference type="Proteomes" id="UP000321306">
    <property type="component" value="Unassembled WGS sequence"/>
</dbReference>
<dbReference type="RefSeq" id="WP_146889952.1">
    <property type="nucleotide sequence ID" value="NZ_BJXB01000034.1"/>
</dbReference>